<dbReference type="EMBL" id="ML180054">
    <property type="protein sequence ID" value="THU79250.1"/>
    <property type="molecule type" value="Genomic_DNA"/>
</dbReference>
<reference evidence="1 2" key="1">
    <citation type="journal article" date="2019" name="Nat. Ecol. Evol.">
        <title>Megaphylogeny resolves global patterns of mushroom evolution.</title>
        <authorList>
            <person name="Varga T."/>
            <person name="Krizsan K."/>
            <person name="Foldi C."/>
            <person name="Dima B."/>
            <person name="Sanchez-Garcia M."/>
            <person name="Sanchez-Ramirez S."/>
            <person name="Szollosi G.J."/>
            <person name="Szarkandi J.G."/>
            <person name="Papp V."/>
            <person name="Albert L."/>
            <person name="Andreopoulos W."/>
            <person name="Angelini C."/>
            <person name="Antonin V."/>
            <person name="Barry K.W."/>
            <person name="Bougher N.L."/>
            <person name="Buchanan P."/>
            <person name="Buyck B."/>
            <person name="Bense V."/>
            <person name="Catcheside P."/>
            <person name="Chovatia M."/>
            <person name="Cooper J."/>
            <person name="Damon W."/>
            <person name="Desjardin D."/>
            <person name="Finy P."/>
            <person name="Geml J."/>
            <person name="Haridas S."/>
            <person name="Hughes K."/>
            <person name="Justo A."/>
            <person name="Karasinski D."/>
            <person name="Kautmanova I."/>
            <person name="Kiss B."/>
            <person name="Kocsube S."/>
            <person name="Kotiranta H."/>
            <person name="LaButti K.M."/>
            <person name="Lechner B.E."/>
            <person name="Liimatainen K."/>
            <person name="Lipzen A."/>
            <person name="Lukacs Z."/>
            <person name="Mihaltcheva S."/>
            <person name="Morgado L.N."/>
            <person name="Niskanen T."/>
            <person name="Noordeloos M.E."/>
            <person name="Ohm R.A."/>
            <person name="Ortiz-Santana B."/>
            <person name="Ovrebo C."/>
            <person name="Racz N."/>
            <person name="Riley R."/>
            <person name="Savchenko A."/>
            <person name="Shiryaev A."/>
            <person name="Soop K."/>
            <person name="Spirin V."/>
            <person name="Szebenyi C."/>
            <person name="Tomsovsky M."/>
            <person name="Tulloss R.E."/>
            <person name="Uehling J."/>
            <person name="Grigoriev I.V."/>
            <person name="Vagvolgyi C."/>
            <person name="Papp T."/>
            <person name="Martin F.M."/>
            <person name="Miettinen O."/>
            <person name="Hibbett D.S."/>
            <person name="Nagy L.G."/>
        </authorList>
    </citation>
    <scope>NUCLEOTIDE SEQUENCE [LARGE SCALE GENOMIC DNA]</scope>
    <source>
        <strain evidence="1 2">CBS 962.96</strain>
    </source>
</reference>
<proteinExistence type="predicted"/>
<dbReference type="Proteomes" id="UP000297245">
    <property type="component" value="Unassembled WGS sequence"/>
</dbReference>
<organism evidence="1 2">
    <name type="scientific">Dendrothele bispora (strain CBS 962.96)</name>
    <dbReference type="NCBI Taxonomy" id="1314807"/>
    <lineage>
        <taxon>Eukaryota</taxon>
        <taxon>Fungi</taxon>
        <taxon>Dikarya</taxon>
        <taxon>Basidiomycota</taxon>
        <taxon>Agaricomycotina</taxon>
        <taxon>Agaricomycetes</taxon>
        <taxon>Agaricomycetidae</taxon>
        <taxon>Agaricales</taxon>
        <taxon>Agaricales incertae sedis</taxon>
        <taxon>Dendrothele</taxon>
    </lineage>
</organism>
<name>A0A4S8KU10_DENBC</name>
<dbReference type="OrthoDB" id="3025822at2759"/>
<keyword evidence="2" id="KW-1185">Reference proteome</keyword>
<accession>A0A4S8KU10</accession>
<evidence type="ECO:0000313" key="2">
    <source>
        <dbReference type="Proteomes" id="UP000297245"/>
    </source>
</evidence>
<dbReference type="AlphaFoldDB" id="A0A4S8KU10"/>
<sequence>MTASATSTKHKYFSRRLIPLVHSSLHKCSLTLGGIMGKRDRIKKKVEKIFGNKERNTLIKDSFETSLKILKESSDFNPFLKLAVSGICASLEVIHTMLLTVCMIEDLAAKAVELDNIRKKGNSSEVEHHFEKLARELQSINKKLEQKLGHSAFQRTLQAGHDAQEIQGYCQELQAAYDQCKTQVLFKIERDTTKILKVCF</sequence>
<evidence type="ECO:0000313" key="1">
    <source>
        <dbReference type="EMBL" id="THU79250.1"/>
    </source>
</evidence>
<protein>
    <submittedName>
        <fullName evidence="1">Uncharacterized protein</fullName>
    </submittedName>
</protein>
<gene>
    <name evidence="1" type="ORF">K435DRAFT_810879</name>
</gene>